<evidence type="ECO:0000313" key="3">
    <source>
        <dbReference type="Proteomes" id="UP001562425"/>
    </source>
</evidence>
<proteinExistence type="predicted"/>
<evidence type="ECO:0000256" key="1">
    <source>
        <dbReference type="SAM" id="MobiDB-lite"/>
    </source>
</evidence>
<accession>A0ABD1DBS3</accession>
<dbReference type="AlphaFoldDB" id="A0ABD1DBS3"/>
<reference evidence="2 3" key="1">
    <citation type="submission" date="2024-05" db="EMBL/GenBank/DDBJ databases">
        <title>Culex pipiens pipiens assembly and annotation.</title>
        <authorList>
            <person name="Alout H."/>
            <person name="Durand T."/>
        </authorList>
    </citation>
    <scope>NUCLEOTIDE SEQUENCE [LARGE SCALE GENOMIC DNA]</scope>
    <source>
        <strain evidence="2">HA-2024</strain>
        <tissue evidence="2">Whole body</tissue>
    </source>
</reference>
<evidence type="ECO:0000313" key="2">
    <source>
        <dbReference type="EMBL" id="KAL1397122.1"/>
    </source>
</evidence>
<dbReference type="Proteomes" id="UP001562425">
    <property type="component" value="Unassembled WGS sequence"/>
</dbReference>
<organism evidence="2 3">
    <name type="scientific">Culex pipiens pipiens</name>
    <name type="common">Northern house mosquito</name>
    <dbReference type="NCBI Taxonomy" id="38569"/>
    <lineage>
        <taxon>Eukaryota</taxon>
        <taxon>Metazoa</taxon>
        <taxon>Ecdysozoa</taxon>
        <taxon>Arthropoda</taxon>
        <taxon>Hexapoda</taxon>
        <taxon>Insecta</taxon>
        <taxon>Pterygota</taxon>
        <taxon>Neoptera</taxon>
        <taxon>Endopterygota</taxon>
        <taxon>Diptera</taxon>
        <taxon>Nematocera</taxon>
        <taxon>Culicoidea</taxon>
        <taxon>Culicidae</taxon>
        <taxon>Culicinae</taxon>
        <taxon>Culicini</taxon>
        <taxon>Culex</taxon>
        <taxon>Culex</taxon>
    </lineage>
</organism>
<feature type="compositionally biased region" description="Low complexity" evidence="1">
    <location>
        <begin position="29"/>
        <end position="41"/>
    </location>
</feature>
<dbReference type="EMBL" id="JBEHCU010006443">
    <property type="protein sequence ID" value="KAL1397122.1"/>
    <property type="molecule type" value="Genomic_DNA"/>
</dbReference>
<protein>
    <submittedName>
        <fullName evidence="2">Uncharacterized protein</fullName>
    </submittedName>
</protein>
<comment type="caution">
    <text evidence="2">The sequence shown here is derived from an EMBL/GenBank/DDBJ whole genome shotgun (WGS) entry which is preliminary data.</text>
</comment>
<feature type="region of interest" description="Disordered" evidence="1">
    <location>
        <begin position="1"/>
        <end position="49"/>
    </location>
</feature>
<gene>
    <name evidence="2" type="ORF">pipiens_009998</name>
</gene>
<sequence>MSADETGHHGPSGNNPPEEEVRKMNLSDAAPANAPCDAPAAQRPSGSSERIEIQLRIPDQHMAKQIMDKTIALLQTTANETADPNEREQALQCIQLIRRDNPQLTALGKPGL</sequence>
<keyword evidence="3" id="KW-1185">Reference proteome</keyword>
<name>A0ABD1DBS3_CULPP</name>